<feature type="transmembrane region" description="Helical" evidence="1">
    <location>
        <begin position="185"/>
        <end position="207"/>
    </location>
</feature>
<proteinExistence type="predicted"/>
<name>A0A249SPH8_9MOLU</name>
<sequence length="489" mass="54554">MQLKRKKKEMEVKQKQFWKNKRLWIISILATADVLVFIFPSYLKNVINTEVIALNLGINPAQLAQASAVYGYVSLCIYFFGSVIADKVSLKWLTIAGLAAFGITGTWYGSVGLTAGGGIIFDVENNVAVLNPIGQSSRFTQVLIIYVIWAFAKIIFWAPLWKLLSQQGKPEENGILNGIHGSLNGLIGTIFVAIGFAIFTILTPFFVNKQNSSTMAFSIMCYLFSSLIVLDVFLLIFFIKEKKNETISKDFNLKEVGKVLKNYKVYLVAFLVMGVYMYQQGLSVLIPFMNSALLISASVTFVGGLLRTYLFRLFFSAPAGKIADKSGKYIKFLVIGCIICSFIMTTIIFLPGFKIGGFQNQSKGIKILIQVIVYSFFLCLGAICWGLVTNRWATIYEIGIDQKHYATAVGLVSVIAFSPDAWFWQLNSFFLNKHKVETEIPGVFNYQLAYQYSMILIVIGGIVGVLAGLILMLKIKKERSIKIIKNSLS</sequence>
<dbReference type="GO" id="GO:0022857">
    <property type="term" value="F:transmembrane transporter activity"/>
    <property type="evidence" value="ECO:0007669"/>
    <property type="project" value="InterPro"/>
</dbReference>
<gene>
    <name evidence="2" type="ORF">CK556_03445</name>
</gene>
<evidence type="ECO:0000313" key="3">
    <source>
        <dbReference type="Proteomes" id="UP000232229"/>
    </source>
</evidence>
<feature type="transmembrane region" description="Helical" evidence="1">
    <location>
        <begin position="213"/>
        <end position="239"/>
    </location>
</feature>
<keyword evidence="1" id="KW-0472">Membrane</keyword>
<reference evidence="2 3" key="1">
    <citation type="submission" date="2017-08" db="EMBL/GenBank/DDBJ databases">
        <title>Complete Genome Sequence of Mesoplasma chauliocola.</title>
        <authorList>
            <person name="Knight T.F.Jr."/>
            <person name="Citino T."/>
        </authorList>
    </citation>
    <scope>NUCLEOTIDE SEQUENCE [LARGE SCALE GENOMIC DNA]</scope>
    <source>
        <strain evidence="2 3">CHPA-2</strain>
    </source>
</reference>
<evidence type="ECO:0000256" key="1">
    <source>
        <dbReference type="SAM" id="Phobius"/>
    </source>
</evidence>
<dbReference type="Gene3D" id="1.20.1250.20">
    <property type="entry name" value="MFS general substrate transporter like domains"/>
    <property type="match status" value="2"/>
</dbReference>
<feature type="transmembrane region" description="Helical" evidence="1">
    <location>
        <begin position="63"/>
        <end position="85"/>
    </location>
</feature>
<dbReference type="Pfam" id="PF07690">
    <property type="entry name" value="MFS_1"/>
    <property type="match status" value="1"/>
</dbReference>
<dbReference type="SUPFAM" id="SSF103473">
    <property type="entry name" value="MFS general substrate transporter"/>
    <property type="match status" value="1"/>
</dbReference>
<dbReference type="KEGG" id="mchc:CK556_03445"/>
<dbReference type="STRING" id="1336232.GCA_000518825_01179"/>
<keyword evidence="3" id="KW-1185">Reference proteome</keyword>
<feature type="transmembrane region" description="Helical" evidence="1">
    <location>
        <begin position="367"/>
        <end position="393"/>
    </location>
</feature>
<feature type="transmembrane region" description="Helical" evidence="1">
    <location>
        <begin position="405"/>
        <end position="424"/>
    </location>
</feature>
<evidence type="ECO:0008006" key="4">
    <source>
        <dbReference type="Google" id="ProtNLM"/>
    </source>
</evidence>
<feature type="transmembrane region" description="Helical" evidence="1">
    <location>
        <begin position="260"/>
        <end position="278"/>
    </location>
</feature>
<keyword evidence="1" id="KW-0812">Transmembrane</keyword>
<feature type="transmembrane region" description="Helical" evidence="1">
    <location>
        <begin position="141"/>
        <end position="164"/>
    </location>
</feature>
<feature type="transmembrane region" description="Helical" evidence="1">
    <location>
        <begin position="332"/>
        <end position="355"/>
    </location>
</feature>
<dbReference type="InterPro" id="IPR036259">
    <property type="entry name" value="MFS_trans_sf"/>
</dbReference>
<feature type="transmembrane region" description="Helical" evidence="1">
    <location>
        <begin position="23"/>
        <end position="43"/>
    </location>
</feature>
<dbReference type="Proteomes" id="UP000232229">
    <property type="component" value="Chromosome"/>
</dbReference>
<dbReference type="EMBL" id="CP023173">
    <property type="protein sequence ID" value="ASZ09381.1"/>
    <property type="molecule type" value="Genomic_DNA"/>
</dbReference>
<feature type="transmembrane region" description="Helical" evidence="1">
    <location>
        <begin position="284"/>
        <end position="311"/>
    </location>
</feature>
<protein>
    <recommendedName>
        <fullName evidence="4">MFS transporter</fullName>
    </recommendedName>
</protein>
<dbReference type="CDD" id="cd06174">
    <property type="entry name" value="MFS"/>
    <property type="match status" value="1"/>
</dbReference>
<feature type="transmembrane region" description="Helical" evidence="1">
    <location>
        <begin position="449"/>
        <end position="473"/>
    </location>
</feature>
<organism evidence="2 3">
    <name type="scientific">Mesoplasma chauliocola</name>
    <dbReference type="NCBI Taxonomy" id="216427"/>
    <lineage>
        <taxon>Bacteria</taxon>
        <taxon>Bacillati</taxon>
        <taxon>Mycoplasmatota</taxon>
        <taxon>Mollicutes</taxon>
        <taxon>Entomoplasmatales</taxon>
        <taxon>Entomoplasmataceae</taxon>
        <taxon>Mesoplasma</taxon>
    </lineage>
</organism>
<feature type="transmembrane region" description="Helical" evidence="1">
    <location>
        <begin position="92"/>
        <end position="121"/>
    </location>
</feature>
<evidence type="ECO:0000313" key="2">
    <source>
        <dbReference type="EMBL" id="ASZ09381.1"/>
    </source>
</evidence>
<keyword evidence="1" id="KW-1133">Transmembrane helix</keyword>
<dbReference type="InterPro" id="IPR011701">
    <property type="entry name" value="MFS"/>
</dbReference>
<dbReference type="AlphaFoldDB" id="A0A249SPH8"/>
<accession>A0A249SPH8</accession>